<feature type="transmembrane region" description="Helical" evidence="1">
    <location>
        <begin position="24"/>
        <end position="45"/>
    </location>
</feature>
<organism evidence="2">
    <name type="scientific">Eremomyces bilateralis CBS 781.70</name>
    <dbReference type="NCBI Taxonomy" id="1392243"/>
    <lineage>
        <taxon>Eukaryota</taxon>
        <taxon>Fungi</taxon>
        <taxon>Dikarya</taxon>
        <taxon>Ascomycota</taxon>
        <taxon>Pezizomycotina</taxon>
        <taxon>Dothideomycetes</taxon>
        <taxon>Dothideomycetes incertae sedis</taxon>
        <taxon>Eremomycetales</taxon>
        <taxon>Eremomycetaceae</taxon>
        <taxon>Eremomyces</taxon>
    </lineage>
</organism>
<keyword evidence="1" id="KW-0472">Membrane</keyword>
<dbReference type="GeneID" id="54414860"/>
<evidence type="ECO:0000313" key="4">
    <source>
        <dbReference type="RefSeq" id="XP_033537370.1"/>
    </source>
</evidence>
<gene>
    <name evidence="2 4" type="ORF">P152DRAFT_195076</name>
</gene>
<dbReference type="AlphaFoldDB" id="A0A6G1GCZ8"/>
<keyword evidence="1" id="KW-0812">Transmembrane</keyword>
<name>A0A6G1GCZ8_9PEZI</name>
<dbReference type="PANTHER" id="PTHR41390">
    <property type="entry name" value="CHROMOSOME 7, WHOLE GENOME SHOTGUN SEQUENCE"/>
    <property type="match status" value="1"/>
</dbReference>
<evidence type="ECO:0000313" key="3">
    <source>
        <dbReference type="Proteomes" id="UP000504638"/>
    </source>
</evidence>
<dbReference type="Proteomes" id="UP000504638">
    <property type="component" value="Unplaced"/>
</dbReference>
<evidence type="ECO:0000256" key="1">
    <source>
        <dbReference type="SAM" id="Phobius"/>
    </source>
</evidence>
<feature type="transmembrane region" description="Helical" evidence="1">
    <location>
        <begin position="52"/>
        <end position="72"/>
    </location>
</feature>
<keyword evidence="3" id="KW-1185">Reference proteome</keyword>
<reference evidence="4" key="3">
    <citation type="submission" date="2025-04" db="UniProtKB">
        <authorList>
            <consortium name="RefSeq"/>
        </authorList>
    </citation>
    <scope>IDENTIFICATION</scope>
    <source>
        <strain evidence="4">CBS 781.70</strain>
    </source>
</reference>
<protein>
    <submittedName>
        <fullName evidence="2 4">Uncharacterized protein</fullName>
    </submittedName>
</protein>
<reference evidence="4" key="2">
    <citation type="submission" date="2020-04" db="EMBL/GenBank/DDBJ databases">
        <authorList>
            <consortium name="NCBI Genome Project"/>
        </authorList>
    </citation>
    <scope>NUCLEOTIDE SEQUENCE</scope>
    <source>
        <strain evidence="4">CBS 781.70</strain>
    </source>
</reference>
<dbReference type="EMBL" id="ML975151">
    <property type="protein sequence ID" value="KAF1815739.1"/>
    <property type="molecule type" value="Genomic_DNA"/>
</dbReference>
<evidence type="ECO:0000313" key="2">
    <source>
        <dbReference type="EMBL" id="KAF1815739.1"/>
    </source>
</evidence>
<dbReference type="RefSeq" id="XP_033537370.1">
    <property type="nucleotide sequence ID" value="XM_033674290.1"/>
</dbReference>
<accession>A0A6G1GCZ8</accession>
<sequence>MGDHHNEDDKTLPQVGINPTIKSIAAFGACAGVFGGLTAGTVGVLRGIPHPGLRVIAGGLSYFFWGSTLWTLRSAGLAASSTLRGPENVTSTDRVLWTTVAAGISGGCSGLMQERFGGQKGTLRPTIFLWTIAALGGQSMVEFLDSRHQQRLLDEELDPRLRLPMLHRLAASKWSPFKLLSNEEYEQHLEERILVFDTEIALIDDQIAQLKLALSAEESSENQRS</sequence>
<proteinExistence type="predicted"/>
<keyword evidence="1" id="KW-1133">Transmembrane helix</keyword>
<reference evidence="2 4" key="1">
    <citation type="submission" date="2020-01" db="EMBL/GenBank/DDBJ databases">
        <authorList>
            <consortium name="DOE Joint Genome Institute"/>
            <person name="Haridas S."/>
            <person name="Albert R."/>
            <person name="Binder M."/>
            <person name="Bloem J."/>
            <person name="Labutti K."/>
            <person name="Salamov A."/>
            <person name="Andreopoulos B."/>
            <person name="Baker S.E."/>
            <person name="Barry K."/>
            <person name="Bills G."/>
            <person name="Bluhm B.H."/>
            <person name="Cannon C."/>
            <person name="Castanera R."/>
            <person name="Culley D.E."/>
            <person name="Daum C."/>
            <person name="Ezra D."/>
            <person name="Gonzalez J.B."/>
            <person name="Henrissat B."/>
            <person name="Kuo A."/>
            <person name="Liang C."/>
            <person name="Lipzen A."/>
            <person name="Lutzoni F."/>
            <person name="Magnuson J."/>
            <person name="Mondo S."/>
            <person name="Nolan M."/>
            <person name="Ohm R."/>
            <person name="Pangilinan J."/>
            <person name="Park H.-J."/>
            <person name="Ramirez L."/>
            <person name="Alfaro M."/>
            <person name="Sun H."/>
            <person name="Tritt A."/>
            <person name="Yoshinaga Y."/>
            <person name="Zwiers L.-H."/>
            <person name="Turgeon B.G."/>
            <person name="Goodwin S.B."/>
            <person name="Spatafora J.W."/>
            <person name="Crous P.W."/>
            <person name="Grigoriev I.V."/>
        </authorList>
    </citation>
    <scope>NUCLEOTIDE SEQUENCE</scope>
    <source>
        <strain evidence="2 4">CBS 781.70</strain>
    </source>
</reference>
<dbReference type="PANTHER" id="PTHR41390:SF1">
    <property type="entry name" value="NADH-UBIQUINONE OXIDOREDUCTASE 213 KDA SUBUNIT"/>
    <property type="match status" value="1"/>
</dbReference>
<dbReference type="OrthoDB" id="5565730at2759"/>